<dbReference type="Proteomes" id="UP000885695">
    <property type="component" value="Unassembled WGS sequence"/>
</dbReference>
<dbReference type="EMBL" id="DRHL01000121">
    <property type="protein sequence ID" value="HEB13746.1"/>
    <property type="molecule type" value="Genomic_DNA"/>
</dbReference>
<reference evidence="1" key="1">
    <citation type="journal article" date="2020" name="mSystems">
        <title>Genome- and Community-Level Interaction Insights into Carbon Utilization and Element Cycling Functions of Hydrothermarchaeota in Hydrothermal Sediment.</title>
        <authorList>
            <person name="Zhou Z."/>
            <person name="Liu Y."/>
            <person name="Xu W."/>
            <person name="Pan J."/>
            <person name="Luo Z.H."/>
            <person name="Li M."/>
        </authorList>
    </citation>
    <scope>NUCLEOTIDE SEQUENCE [LARGE SCALE GENOMIC DNA]</scope>
    <source>
        <strain evidence="1">HyVt-369</strain>
    </source>
</reference>
<accession>A0A7C1NM15</accession>
<comment type="caution">
    <text evidence="1">The sequence shown here is derived from an EMBL/GenBank/DDBJ whole genome shotgun (WGS) entry which is preliminary data.</text>
</comment>
<proteinExistence type="predicted"/>
<sequence>MPKSTSYGTTPHSVVHPDGSWLGGSVNTAYDNAEFASGIVSDYDVGTNESDAFNNITTARFVSIRTDAAITVKFNSTSNASVTIDASTTFNVDTLEVTNIFLTAAASASVKIFLS</sequence>
<gene>
    <name evidence="1" type="ORF">ENI13_02065</name>
</gene>
<organism evidence="1">
    <name type="scientific">candidate division CPR3 bacterium</name>
    <dbReference type="NCBI Taxonomy" id="2268181"/>
    <lineage>
        <taxon>Bacteria</taxon>
        <taxon>Bacteria division CPR3</taxon>
    </lineage>
</organism>
<dbReference type="AlphaFoldDB" id="A0A7C1NM15"/>
<name>A0A7C1NM15_UNCC3</name>
<evidence type="ECO:0000313" key="1">
    <source>
        <dbReference type="EMBL" id="HEB13746.1"/>
    </source>
</evidence>
<protein>
    <submittedName>
        <fullName evidence="1">Uncharacterized protein</fullName>
    </submittedName>
</protein>